<accession>A0A285NZU8</accession>
<dbReference type="Proteomes" id="UP000218627">
    <property type="component" value="Unassembled WGS sequence"/>
</dbReference>
<dbReference type="AlphaFoldDB" id="A0A285NZU8"/>
<dbReference type="RefSeq" id="WP_096602195.1">
    <property type="nucleotide sequence ID" value="NZ_OBEN01000005.1"/>
</dbReference>
<proteinExistence type="predicted"/>
<dbReference type="EMBL" id="OBEN01000005">
    <property type="protein sequence ID" value="SNZ14463.1"/>
    <property type="molecule type" value="Genomic_DNA"/>
</dbReference>
<protein>
    <submittedName>
        <fullName evidence="1">Uncharacterized protein</fullName>
    </submittedName>
</protein>
<evidence type="ECO:0000313" key="2">
    <source>
        <dbReference type="Proteomes" id="UP000218627"/>
    </source>
</evidence>
<evidence type="ECO:0000313" key="1">
    <source>
        <dbReference type="EMBL" id="SNZ14463.1"/>
    </source>
</evidence>
<gene>
    <name evidence="1" type="ORF">SAMN06265353_1108</name>
</gene>
<organism evidence="1 2">
    <name type="scientific">Hydrogenobacter hydrogenophilus</name>
    <dbReference type="NCBI Taxonomy" id="35835"/>
    <lineage>
        <taxon>Bacteria</taxon>
        <taxon>Pseudomonadati</taxon>
        <taxon>Aquificota</taxon>
        <taxon>Aquificia</taxon>
        <taxon>Aquificales</taxon>
        <taxon>Aquificaceae</taxon>
        <taxon>Hydrogenobacter</taxon>
    </lineage>
</organism>
<dbReference type="OrthoDB" id="15336at2"/>
<keyword evidence="2" id="KW-1185">Reference proteome</keyword>
<name>A0A285NZU8_9AQUI</name>
<reference evidence="2" key="1">
    <citation type="submission" date="2017-09" db="EMBL/GenBank/DDBJ databases">
        <authorList>
            <person name="Varghese N."/>
            <person name="Submissions S."/>
        </authorList>
    </citation>
    <scope>NUCLEOTIDE SEQUENCE [LARGE SCALE GENOMIC DNA]</scope>
    <source>
        <strain evidence="2">DSM 2913</strain>
    </source>
</reference>
<sequence length="69" mass="7730">MERVRCLVVDLEGTTVEITQKLNEVISGIEQEGGSLIDIKVTHAREHGIDGFVVLYTLTYKISKEVPEE</sequence>